<comment type="caution">
    <text evidence="10">The sequence shown here is derived from an EMBL/GenBank/DDBJ whole genome shotgun (WGS) entry which is preliminary data.</text>
</comment>
<keyword evidence="3 7" id="KW-0812">Transmembrane</keyword>
<dbReference type="GO" id="GO:0005886">
    <property type="term" value="C:plasma membrane"/>
    <property type="evidence" value="ECO:0007669"/>
    <property type="project" value="UniProtKB-SubCell"/>
</dbReference>
<feature type="transmembrane region" description="Helical" evidence="7">
    <location>
        <begin position="344"/>
        <end position="369"/>
    </location>
</feature>
<evidence type="ECO:0000313" key="11">
    <source>
        <dbReference type="Proteomes" id="UP000779900"/>
    </source>
</evidence>
<dbReference type="PANTHER" id="PTHR30572">
    <property type="entry name" value="MEMBRANE COMPONENT OF TRANSPORTER-RELATED"/>
    <property type="match status" value="1"/>
</dbReference>
<dbReference type="EMBL" id="VGIR01000084">
    <property type="protein sequence ID" value="MBM3332410.1"/>
    <property type="molecule type" value="Genomic_DNA"/>
</dbReference>
<dbReference type="Proteomes" id="UP000779900">
    <property type="component" value="Unassembled WGS sequence"/>
</dbReference>
<sequence length="386" mass="41641">MNFTRFALKNLFAHRTRTILTLGSMTVAVAVLFTLVSFNRGYEKALKTQLQGMGIHMMVVPVGCPYEAASLILKGGKIPSYLPADVLEEVQAIPEIDVAAPTFMSAIVRPDEGRTDIYVGIDSSTLRLKNWWKLNGRFLDRPNDVILGHDVKLIELSNIGDQVYMPEKDVTLDVVGELEPTGNEDDGFFYVPLATAQAMFDQPDKLTGISIRLKNPDDAPVVTSRLGKIKGAEVITMGELLGTMMTLMGSAKSLLLSIVMIIIIISALGVLNTVLMSVFERTKEIGVMRATGASQAHIFGLVWLETLMLSLLGGAGGLGLALVGARLLESVVKKFLPLAPKGSVIALEPASFLLIMAFVLGIAVVAGFYPAVRAARAKPIEALRSE</sequence>
<evidence type="ECO:0000256" key="6">
    <source>
        <dbReference type="ARBA" id="ARBA00038076"/>
    </source>
</evidence>
<feature type="domain" description="ABC3 transporter permease C-terminal" evidence="8">
    <location>
        <begin position="257"/>
        <end position="379"/>
    </location>
</feature>
<evidence type="ECO:0000259" key="8">
    <source>
        <dbReference type="Pfam" id="PF02687"/>
    </source>
</evidence>
<dbReference type="GO" id="GO:0022857">
    <property type="term" value="F:transmembrane transporter activity"/>
    <property type="evidence" value="ECO:0007669"/>
    <property type="project" value="TreeGrafter"/>
</dbReference>
<dbReference type="Pfam" id="PF12704">
    <property type="entry name" value="MacB_PCD"/>
    <property type="match status" value="1"/>
</dbReference>
<dbReference type="Pfam" id="PF02687">
    <property type="entry name" value="FtsX"/>
    <property type="match status" value="1"/>
</dbReference>
<dbReference type="InterPro" id="IPR003838">
    <property type="entry name" value="ABC3_permease_C"/>
</dbReference>
<evidence type="ECO:0000256" key="5">
    <source>
        <dbReference type="ARBA" id="ARBA00023136"/>
    </source>
</evidence>
<feature type="transmembrane region" description="Helical" evidence="7">
    <location>
        <begin position="298"/>
        <end position="323"/>
    </location>
</feature>
<keyword evidence="2" id="KW-1003">Cell membrane</keyword>
<proteinExistence type="inferred from homology"/>
<comment type="subcellular location">
    <subcellularLocation>
        <location evidence="1">Cell membrane</location>
        <topology evidence="1">Multi-pass membrane protein</topology>
    </subcellularLocation>
</comment>
<accession>A0A937XJT1</accession>
<comment type="similarity">
    <text evidence="6">Belongs to the ABC-4 integral membrane protein family.</text>
</comment>
<gene>
    <name evidence="10" type="ORF">FJY68_11285</name>
</gene>
<dbReference type="AlphaFoldDB" id="A0A937XJT1"/>
<name>A0A937XJT1_UNCW3</name>
<evidence type="ECO:0000256" key="3">
    <source>
        <dbReference type="ARBA" id="ARBA00022692"/>
    </source>
</evidence>
<evidence type="ECO:0000256" key="2">
    <source>
        <dbReference type="ARBA" id="ARBA00022475"/>
    </source>
</evidence>
<feature type="domain" description="MacB-like periplasmic core" evidence="9">
    <location>
        <begin position="18"/>
        <end position="226"/>
    </location>
</feature>
<keyword evidence="4 7" id="KW-1133">Transmembrane helix</keyword>
<feature type="transmembrane region" description="Helical" evidence="7">
    <location>
        <begin position="254"/>
        <end position="278"/>
    </location>
</feature>
<evidence type="ECO:0000256" key="1">
    <source>
        <dbReference type="ARBA" id="ARBA00004651"/>
    </source>
</evidence>
<dbReference type="PANTHER" id="PTHR30572:SF4">
    <property type="entry name" value="ABC TRANSPORTER PERMEASE YTRF"/>
    <property type="match status" value="1"/>
</dbReference>
<protein>
    <submittedName>
        <fullName evidence="10">ABC transporter permease</fullName>
    </submittedName>
</protein>
<evidence type="ECO:0000256" key="4">
    <source>
        <dbReference type="ARBA" id="ARBA00022989"/>
    </source>
</evidence>
<dbReference type="InterPro" id="IPR025857">
    <property type="entry name" value="MacB_PCD"/>
</dbReference>
<evidence type="ECO:0000313" key="10">
    <source>
        <dbReference type="EMBL" id="MBM3332410.1"/>
    </source>
</evidence>
<evidence type="ECO:0000256" key="7">
    <source>
        <dbReference type="SAM" id="Phobius"/>
    </source>
</evidence>
<organism evidence="10 11">
    <name type="scientific">candidate division WOR-3 bacterium</name>
    <dbReference type="NCBI Taxonomy" id="2052148"/>
    <lineage>
        <taxon>Bacteria</taxon>
        <taxon>Bacteria division WOR-3</taxon>
    </lineage>
</organism>
<evidence type="ECO:0000259" key="9">
    <source>
        <dbReference type="Pfam" id="PF12704"/>
    </source>
</evidence>
<reference evidence="10" key="1">
    <citation type="submission" date="2019-03" db="EMBL/GenBank/DDBJ databases">
        <title>Lake Tanganyika Metagenome-Assembled Genomes (MAGs).</title>
        <authorList>
            <person name="Tran P."/>
        </authorList>
    </citation>
    <scope>NUCLEOTIDE SEQUENCE</scope>
    <source>
        <strain evidence="10">K_DeepCast_150m_m2_040</strain>
    </source>
</reference>
<feature type="transmembrane region" description="Helical" evidence="7">
    <location>
        <begin position="20"/>
        <end position="38"/>
    </location>
</feature>
<keyword evidence="5 7" id="KW-0472">Membrane</keyword>
<dbReference type="InterPro" id="IPR050250">
    <property type="entry name" value="Macrolide_Exporter_MacB"/>
</dbReference>